<dbReference type="Pfam" id="PF03992">
    <property type="entry name" value="ABM"/>
    <property type="match status" value="1"/>
</dbReference>
<name>A0ABW6N8C0_9ACTN</name>
<evidence type="ECO:0000313" key="4">
    <source>
        <dbReference type="Proteomes" id="UP001601422"/>
    </source>
</evidence>
<dbReference type="InterPro" id="IPR007138">
    <property type="entry name" value="ABM_dom"/>
</dbReference>
<dbReference type="Gene3D" id="3.30.70.100">
    <property type="match status" value="2"/>
</dbReference>
<dbReference type="SUPFAM" id="SSF54909">
    <property type="entry name" value="Dimeric alpha+beta barrel"/>
    <property type="match status" value="2"/>
</dbReference>
<gene>
    <name evidence="3" type="ORF">ACFYQT_32150</name>
</gene>
<sequence>MPIIEPENGSLTVFNLFNTTDAEKQATLLDAMRGIIANANYPGWRSSTLHAGVAKPCAANYIQWRSINDLRERYEGENFKHNTVPYFTELTTSVHLLKTEVVSVQTKDGDSRTEIGPDRGDLTVIVLMGCDPANQSELVSLLEKPDDWMRQVPGYRSHSILRSLDGDLVINYAQWDDVASYEAFHTMPEEERPAHDRHMRARGKSLLTSRESNTYETVFSQSAEDYAS</sequence>
<dbReference type="EMBL" id="JBIAJP010000011">
    <property type="protein sequence ID" value="MFF0008065.1"/>
    <property type="molecule type" value="Genomic_DNA"/>
</dbReference>
<dbReference type="RefSeq" id="WP_361945178.1">
    <property type="nucleotide sequence ID" value="NZ_JBEXVS010000002.1"/>
</dbReference>
<organism evidence="3 4">
    <name type="scientific">Streptomyces tibetensis</name>
    <dbReference type="NCBI Taxonomy" id="2382123"/>
    <lineage>
        <taxon>Bacteria</taxon>
        <taxon>Bacillati</taxon>
        <taxon>Actinomycetota</taxon>
        <taxon>Actinomycetes</taxon>
        <taxon>Kitasatosporales</taxon>
        <taxon>Streptomycetaceae</taxon>
        <taxon>Streptomyces</taxon>
    </lineage>
</organism>
<proteinExistence type="predicted"/>
<dbReference type="PROSITE" id="PS51725">
    <property type="entry name" value="ABM"/>
    <property type="match status" value="1"/>
</dbReference>
<evidence type="ECO:0000313" key="3">
    <source>
        <dbReference type="EMBL" id="MFF0008065.1"/>
    </source>
</evidence>
<feature type="domain" description="ABM" evidence="2">
    <location>
        <begin position="122"/>
        <end position="219"/>
    </location>
</feature>
<keyword evidence="3" id="KW-0560">Oxidoreductase</keyword>
<comment type="caution">
    <text evidence="3">The sequence shown here is derived from an EMBL/GenBank/DDBJ whole genome shotgun (WGS) entry which is preliminary data.</text>
</comment>
<protein>
    <submittedName>
        <fullName evidence="3">Antibiotic biosynthesis monooxygenase family protein</fullName>
    </submittedName>
</protein>
<dbReference type="GO" id="GO:0004497">
    <property type="term" value="F:monooxygenase activity"/>
    <property type="evidence" value="ECO:0007669"/>
    <property type="project" value="UniProtKB-KW"/>
</dbReference>
<evidence type="ECO:0000259" key="2">
    <source>
        <dbReference type="PROSITE" id="PS51725"/>
    </source>
</evidence>
<keyword evidence="4" id="KW-1185">Reference proteome</keyword>
<keyword evidence="3" id="KW-0503">Monooxygenase</keyword>
<feature type="region of interest" description="Disordered" evidence="1">
    <location>
        <begin position="189"/>
        <end position="209"/>
    </location>
</feature>
<dbReference type="InterPro" id="IPR011008">
    <property type="entry name" value="Dimeric_a/b-barrel"/>
</dbReference>
<evidence type="ECO:0000256" key="1">
    <source>
        <dbReference type="SAM" id="MobiDB-lite"/>
    </source>
</evidence>
<accession>A0ABW6N8C0</accession>
<dbReference type="Proteomes" id="UP001601422">
    <property type="component" value="Unassembled WGS sequence"/>
</dbReference>
<reference evidence="3 4" key="1">
    <citation type="submission" date="2024-10" db="EMBL/GenBank/DDBJ databases">
        <title>The Natural Products Discovery Center: Release of the First 8490 Sequenced Strains for Exploring Actinobacteria Biosynthetic Diversity.</title>
        <authorList>
            <person name="Kalkreuter E."/>
            <person name="Kautsar S.A."/>
            <person name="Yang D."/>
            <person name="Bader C.D."/>
            <person name="Teijaro C.N."/>
            <person name="Fluegel L."/>
            <person name="Davis C.M."/>
            <person name="Simpson J.R."/>
            <person name="Lauterbach L."/>
            <person name="Steele A.D."/>
            <person name="Gui C."/>
            <person name="Meng S."/>
            <person name="Li G."/>
            <person name="Viehrig K."/>
            <person name="Ye F."/>
            <person name="Su P."/>
            <person name="Kiefer A.F."/>
            <person name="Nichols A."/>
            <person name="Cepeda A.J."/>
            <person name="Yan W."/>
            <person name="Fan B."/>
            <person name="Jiang Y."/>
            <person name="Adhikari A."/>
            <person name="Zheng C.-J."/>
            <person name="Schuster L."/>
            <person name="Cowan T.M."/>
            <person name="Smanski M.J."/>
            <person name="Chevrette M.G."/>
            <person name="De Carvalho L.P.S."/>
            <person name="Shen B."/>
        </authorList>
    </citation>
    <scope>NUCLEOTIDE SEQUENCE [LARGE SCALE GENOMIC DNA]</scope>
    <source>
        <strain evidence="3 4">NPDC005497</strain>
    </source>
</reference>